<keyword evidence="2" id="KW-1185">Reference proteome</keyword>
<dbReference type="RefSeq" id="WP_209335403.1">
    <property type="nucleotide sequence ID" value="NZ_JAGIYY010000003.1"/>
</dbReference>
<dbReference type="EMBL" id="JAGIYY010000003">
    <property type="protein sequence ID" value="MBP0439395.1"/>
    <property type="molecule type" value="Genomic_DNA"/>
</dbReference>
<sequence>MAIEIDLSHTAEAAEPCSFTIWLPLESNDVLERRRSVALAEDVMTTLPAMLEIETQRPGACTFLRGQWL</sequence>
<dbReference type="AlphaFoldDB" id="A0A8J7UK08"/>
<comment type="caution">
    <text evidence="1">The sequence shown here is derived from an EMBL/GenBank/DDBJ whole genome shotgun (WGS) entry which is preliminary data.</text>
</comment>
<evidence type="ECO:0000313" key="2">
    <source>
        <dbReference type="Proteomes" id="UP000666240"/>
    </source>
</evidence>
<protein>
    <submittedName>
        <fullName evidence="1">Uncharacterized protein</fullName>
    </submittedName>
</protein>
<dbReference type="Proteomes" id="UP000666240">
    <property type="component" value="Unassembled WGS sequence"/>
</dbReference>
<organism evidence="1 2">
    <name type="scientific">Tianweitania sediminis</name>
    <dbReference type="NCBI Taxonomy" id="1502156"/>
    <lineage>
        <taxon>Bacteria</taxon>
        <taxon>Pseudomonadati</taxon>
        <taxon>Pseudomonadota</taxon>
        <taxon>Alphaproteobacteria</taxon>
        <taxon>Hyphomicrobiales</taxon>
        <taxon>Phyllobacteriaceae</taxon>
        <taxon>Tianweitania</taxon>
    </lineage>
</organism>
<gene>
    <name evidence="1" type="ORF">J5Y06_12105</name>
</gene>
<proteinExistence type="predicted"/>
<name>A0A8J7UK08_9HYPH</name>
<evidence type="ECO:0000313" key="1">
    <source>
        <dbReference type="EMBL" id="MBP0439395.1"/>
    </source>
</evidence>
<accession>A0A8J7UK08</accession>
<reference evidence="1" key="1">
    <citation type="submission" date="2021-03" db="EMBL/GenBank/DDBJ databases">
        <title>Genome sequencing and assembly of Tianweitania sediminis.</title>
        <authorList>
            <person name="Chhetri G."/>
        </authorList>
    </citation>
    <scope>NUCLEOTIDE SEQUENCE</scope>
    <source>
        <strain evidence="1">Z8</strain>
    </source>
</reference>